<keyword evidence="1" id="KW-0966">Cell projection</keyword>
<dbReference type="EMBL" id="JAWZSR010000004">
    <property type="protein sequence ID" value="MDX8046102.1"/>
    <property type="molecule type" value="Genomic_DNA"/>
</dbReference>
<name>A0ACC6M5M1_9BACI</name>
<keyword evidence="2" id="KW-1185">Reference proteome</keyword>
<evidence type="ECO:0000313" key="2">
    <source>
        <dbReference type="Proteomes" id="UP001277972"/>
    </source>
</evidence>
<protein>
    <submittedName>
        <fullName evidence="1">Flagellar brake domain-containing protein</fullName>
    </submittedName>
</protein>
<dbReference type="Proteomes" id="UP001277972">
    <property type="component" value="Unassembled WGS sequence"/>
</dbReference>
<evidence type="ECO:0000313" key="1">
    <source>
        <dbReference type="EMBL" id="MDX8046102.1"/>
    </source>
</evidence>
<accession>A0ACC6M5M1</accession>
<sequence>MIKIGTLLQLEQMDVEHDIYKSKVVDAKDGRIYIDYPANDGLTSFTMGTVFQVHFIEMNSVYSFPTEVIGKTKLNNVPVLILSFQLDNLTKIQRREFVRVKAFLDVSIQSVEEKFDPFTTVTYDISGGGLGVLLDNNFSISQGELLDIMLVLPVDKKLEYIHTIGEAVRIDESTEEKNLLSVKFNEIDQKDQQFIVQYCYTKQLEERRRGFS</sequence>
<comment type="caution">
    <text evidence="1">The sequence shown here is derived from an EMBL/GenBank/DDBJ whole genome shotgun (WGS) entry which is preliminary data.</text>
</comment>
<gene>
    <name evidence="1" type="ORF">SH601_08880</name>
</gene>
<keyword evidence="1" id="KW-0282">Flagellum</keyword>
<keyword evidence="1" id="KW-0969">Cilium</keyword>
<proteinExistence type="predicted"/>
<reference evidence="1" key="1">
    <citation type="submission" date="2023-11" db="EMBL/GenBank/DDBJ databases">
        <title>Gracilibacillus pellucida a moderately halophilic bacterium isolated from saline soil in Xinjiang province.</title>
        <authorList>
            <person name="Zhang Z."/>
            <person name="Tan F."/>
            <person name="Wang Y."/>
            <person name="Xia M."/>
        </authorList>
    </citation>
    <scope>NUCLEOTIDE SEQUENCE</scope>
    <source>
        <strain evidence="1">S3-1-1</strain>
    </source>
</reference>
<organism evidence="1 2">
    <name type="scientific">Gracilibacillus pellucidus</name>
    <dbReference type="NCBI Taxonomy" id="3095368"/>
    <lineage>
        <taxon>Bacteria</taxon>
        <taxon>Bacillati</taxon>
        <taxon>Bacillota</taxon>
        <taxon>Bacilli</taxon>
        <taxon>Bacillales</taxon>
        <taxon>Bacillaceae</taxon>
        <taxon>Gracilibacillus</taxon>
    </lineage>
</organism>